<protein>
    <submittedName>
        <fullName evidence="2">Uncharacterized protein</fullName>
    </submittedName>
</protein>
<dbReference type="OrthoDB" id="1179726at2"/>
<feature type="transmembrane region" description="Helical" evidence="1">
    <location>
        <begin position="6"/>
        <end position="26"/>
    </location>
</feature>
<evidence type="ECO:0000256" key="1">
    <source>
        <dbReference type="SAM" id="Phobius"/>
    </source>
</evidence>
<organism evidence="2 3">
    <name type="scientific">Flavobacterium cerinum</name>
    <dbReference type="NCBI Taxonomy" id="2502784"/>
    <lineage>
        <taxon>Bacteria</taxon>
        <taxon>Pseudomonadati</taxon>
        <taxon>Bacteroidota</taxon>
        <taxon>Flavobacteriia</taxon>
        <taxon>Flavobacteriales</taxon>
        <taxon>Flavobacteriaceae</taxon>
        <taxon>Flavobacterium</taxon>
    </lineage>
</organism>
<keyword evidence="1" id="KW-0812">Transmembrane</keyword>
<reference evidence="2 3" key="1">
    <citation type="submission" date="2019-01" db="EMBL/GenBank/DDBJ databases">
        <title>Flavobacterium sp. nov.,isolated from freshwater.</title>
        <authorList>
            <person name="Zhang R."/>
            <person name="Du Z.-J."/>
        </authorList>
    </citation>
    <scope>NUCLEOTIDE SEQUENCE [LARGE SCALE GENOMIC DNA]</scope>
    <source>
        <strain evidence="2 3">1E403</strain>
    </source>
</reference>
<feature type="transmembrane region" description="Helical" evidence="1">
    <location>
        <begin position="38"/>
        <end position="60"/>
    </location>
</feature>
<gene>
    <name evidence="2" type="ORF">EPI11_16365</name>
</gene>
<sequence>MFTTGQLYFALFFIIVFVAAMIYVYRKDFKLHKKYYNGSYKVLIGFLAFIGALFIIKIYLKG</sequence>
<evidence type="ECO:0000313" key="3">
    <source>
        <dbReference type="Proteomes" id="UP000287527"/>
    </source>
</evidence>
<dbReference type="Proteomes" id="UP000287527">
    <property type="component" value="Unassembled WGS sequence"/>
</dbReference>
<dbReference type="AlphaFoldDB" id="A0A3S3TVJ2"/>
<accession>A0A3S3TVJ2</accession>
<keyword evidence="1" id="KW-1133">Transmembrane helix</keyword>
<keyword evidence="1" id="KW-0472">Membrane</keyword>
<dbReference type="EMBL" id="SBII01000013">
    <property type="protein sequence ID" value="RWW92198.1"/>
    <property type="molecule type" value="Genomic_DNA"/>
</dbReference>
<name>A0A3S3TVJ2_9FLAO</name>
<comment type="caution">
    <text evidence="2">The sequence shown here is derived from an EMBL/GenBank/DDBJ whole genome shotgun (WGS) entry which is preliminary data.</text>
</comment>
<proteinExistence type="predicted"/>
<evidence type="ECO:0000313" key="2">
    <source>
        <dbReference type="EMBL" id="RWW92198.1"/>
    </source>
</evidence>
<dbReference type="RefSeq" id="WP_128391062.1">
    <property type="nucleotide sequence ID" value="NZ_SBII01000013.1"/>
</dbReference>
<keyword evidence="3" id="KW-1185">Reference proteome</keyword>